<reference evidence="4 5" key="1">
    <citation type="submission" date="2021-05" db="EMBL/GenBank/DDBJ databases">
        <title>The draft genome of Geobacter luticola JCM 17780.</title>
        <authorList>
            <person name="Xu Z."/>
            <person name="Masuda Y."/>
            <person name="Itoh H."/>
            <person name="Senoo K."/>
        </authorList>
    </citation>
    <scope>NUCLEOTIDE SEQUENCE [LARGE SCALE GENOMIC DNA]</scope>
    <source>
        <strain evidence="4 5">JCM 17780</strain>
    </source>
</reference>
<organism evidence="4 5">
    <name type="scientific">Geomobilimonas luticola</name>
    <dbReference type="NCBI Taxonomy" id="1114878"/>
    <lineage>
        <taxon>Bacteria</taxon>
        <taxon>Pseudomonadati</taxon>
        <taxon>Thermodesulfobacteriota</taxon>
        <taxon>Desulfuromonadia</taxon>
        <taxon>Geobacterales</taxon>
        <taxon>Geobacteraceae</taxon>
        <taxon>Geomobilimonas</taxon>
    </lineage>
</organism>
<comment type="function">
    <text evidence="2">Binds to DNA and alters its conformation. May be involved in regulation of gene expression, nucleoid organization and DNA protection.</text>
</comment>
<dbReference type="PANTHER" id="PTHR33449:SF1">
    <property type="entry name" value="NUCLEOID-ASSOCIATED PROTEIN YBAB"/>
    <property type="match status" value="1"/>
</dbReference>
<name>A0ABS5S9C4_9BACT</name>
<keyword evidence="3" id="KW-0175">Coiled coil</keyword>
<evidence type="ECO:0000256" key="2">
    <source>
        <dbReference type="HAMAP-Rule" id="MF_00274"/>
    </source>
</evidence>
<dbReference type="Pfam" id="PF02575">
    <property type="entry name" value="YbaB_DNA_bd"/>
    <property type="match status" value="1"/>
</dbReference>
<comment type="subunit">
    <text evidence="2">Homodimer.</text>
</comment>
<comment type="similarity">
    <text evidence="2">Belongs to the YbaB/EbfC family.</text>
</comment>
<evidence type="ECO:0000256" key="3">
    <source>
        <dbReference type="SAM" id="Coils"/>
    </source>
</evidence>
<evidence type="ECO:0000313" key="5">
    <source>
        <dbReference type="Proteomes" id="UP000756860"/>
    </source>
</evidence>
<comment type="caution">
    <text evidence="4">The sequence shown here is derived from an EMBL/GenBank/DDBJ whole genome shotgun (WGS) entry which is preliminary data.</text>
</comment>
<keyword evidence="5" id="KW-1185">Reference proteome</keyword>
<evidence type="ECO:0000256" key="1">
    <source>
        <dbReference type="ARBA" id="ARBA00023125"/>
    </source>
</evidence>
<dbReference type="EMBL" id="JAHCVK010000001">
    <property type="protein sequence ID" value="MBT0651967.1"/>
    <property type="molecule type" value="Genomic_DNA"/>
</dbReference>
<dbReference type="Proteomes" id="UP000756860">
    <property type="component" value="Unassembled WGS sequence"/>
</dbReference>
<keyword evidence="1 2" id="KW-0238">DNA-binding</keyword>
<dbReference type="PIRSF" id="PIRSF004555">
    <property type="entry name" value="UCP004555"/>
    <property type="match status" value="1"/>
</dbReference>
<evidence type="ECO:0000313" key="4">
    <source>
        <dbReference type="EMBL" id="MBT0651967.1"/>
    </source>
</evidence>
<protein>
    <recommendedName>
        <fullName evidence="2">Nucleoid-associated protein KI810_02790</fullName>
    </recommendedName>
</protein>
<dbReference type="SUPFAM" id="SSF82607">
    <property type="entry name" value="YbaB-like"/>
    <property type="match status" value="1"/>
</dbReference>
<accession>A0ABS5S9C4</accession>
<comment type="subcellular location">
    <subcellularLocation>
        <location evidence="2">Cytoplasm</location>
        <location evidence="2">Nucleoid</location>
    </subcellularLocation>
</comment>
<dbReference type="InterPro" id="IPR036894">
    <property type="entry name" value="YbaB-like_sf"/>
</dbReference>
<dbReference type="Gene3D" id="3.30.1310.10">
    <property type="entry name" value="Nucleoid-associated protein YbaB-like domain"/>
    <property type="match status" value="1"/>
</dbReference>
<dbReference type="InterPro" id="IPR004401">
    <property type="entry name" value="YbaB/EbfC"/>
</dbReference>
<dbReference type="HAMAP" id="MF_00274">
    <property type="entry name" value="DNA_YbaB_EbfC"/>
    <property type="match status" value="1"/>
</dbReference>
<dbReference type="PANTHER" id="PTHR33449">
    <property type="entry name" value="NUCLEOID-ASSOCIATED PROTEIN YBAB"/>
    <property type="match status" value="1"/>
</dbReference>
<gene>
    <name evidence="4" type="ORF">KI810_02790</name>
</gene>
<feature type="coiled-coil region" evidence="3">
    <location>
        <begin position="5"/>
        <end position="32"/>
    </location>
</feature>
<dbReference type="NCBIfam" id="TIGR00103">
    <property type="entry name" value="DNA_YbaB_EbfC"/>
    <property type="match status" value="1"/>
</dbReference>
<keyword evidence="2" id="KW-0963">Cytoplasm</keyword>
<sequence length="104" mass="10989">MSKGLAQIMKQAQMMQQKMAKLQEDAAQKTAEATVGGGMVTAVVNGKNQLLSLSIKKEAVDPEDVEMLQDLVVAAVNEALTKVQGELSEQMGKITGGLSIPGLF</sequence>
<proteinExistence type="inferred from homology"/>
<dbReference type="RefSeq" id="WP_214173948.1">
    <property type="nucleotide sequence ID" value="NZ_JAHCVK010000001.1"/>
</dbReference>